<keyword evidence="8" id="KW-0408">Iron</keyword>
<evidence type="ECO:0000256" key="6">
    <source>
        <dbReference type="ARBA" id="ARBA00022737"/>
    </source>
</evidence>
<dbReference type="Gene3D" id="3.30.70.20">
    <property type="match status" value="2"/>
</dbReference>
<dbReference type="SUPFAM" id="SSF54862">
    <property type="entry name" value="4Fe-4S ferredoxins"/>
    <property type="match status" value="1"/>
</dbReference>
<evidence type="ECO:0000256" key="8">
    <source>
        <dbReference type="ARBA" id="ARBA00023004"/>
    </source>
</evidence>
<dbReference type="PANTHER" id="PTHR43724">
    <property type="entry name" value="PYRUVATE SYNTHASE SUBUNIT PORD"/>
    <property type="match status" value="1"/>
</dbReference>
<keyword evidence="3" id="KW-0813">Transport</keyword>
<dbReference type="RefSeq" id="WP_255333160.1">
    <property type="nucleotide sequence ID" value="NZ_VOTZ01000022.1"/>
</dbReference>
<dbReference type="AlphaFoldDB" id="A0ABD4TJV3"/>
<evidence type="ECO:0000313" key="12">
    <source>
        <dbReference type="Proteomes" id="UP001524383"/>
    </source>
</evidence>
<dbReference type="NCBIfam" id="TIGR02179">
    <property type="entry name" value="PorD_KorD"/>
    <property type="match status" value="1"/>
</dbReference>
<proteinExistence type="predicted"/>
<keyword evidence="9" id="KW-0411">Iron-sulfur</keyword>
<evidence type="ECO:0000256" key="7">
    <source>
        <dbReference type="ARBA" id="ARBA00022982"/>
    </source>
</evidence>
<feature type="domain" description="4Fe-4S ferredoxin-type" evidence="10">
    <location>
        <begin position="24"/>
        <end position="49"/>
    </location>
</feature>
<keyword evidence="6" id="KW-0677">Repeat</keyword>
<dbReference type="Pfam" id="PF00037">
    <property type="entry name" value="Fer4"/>
    <property type="match status" value="2"/>
</dbReference>
<accession>A0ABD4TJV3</accession>
<organism evidence="11 12">
    <name type="scientific">Methanocalculus taiwanensis</name>
    <dbReference type="NCBI Taxonomy" id="106207"/>
    <lineage>
        <taxon>Archaea</taxon>
        <taxon>Methanobacteriati</taxon>
        <taxon>Methanobacteriota</taxon>
        <taxon>Stenosarchaea group</taxon>
        <taxon>Methanomicrobia</taxon>
        <taxon>Methanomicrobiales</taxon>
        <taxon>Methanocalculaceae</taxon>
        <taxon>Methanocalculus</taxon>
    </lineage>
</organism>
<feature type="domain" description="4Fe-4S ferredoxin-type" evidence="10">
    <location>
        <begin position="50"/>
        <end position="79"/>
    </location>
</feature>
<keyword evidence="12" id="KW-1185">Reference proteome</keyword>
<keyword evidence="7" id="KW-0249">Electron transport</keyword>
<gene>
    <name evidence="11" type="ORF">FTO68_09410</name>
</gene>
<evidence type="ECO:0000256" key="9">
    <source>
        <dbReference type="ARBA" id="ARBA00023014"/>
    </source>
</evidence>
<comment type="subunit">
    <text evidence="2">Heterotetramer of one alpha, one beta, one delta and one gamma chain.</text>
</comment>
<evidence type="ECO:0000256" key="1">
    <source>
        <dbReference type="ARBA" id="ARBA00001966"/>
    </source>
</evidence>
<dbReference type="GO" id="GO:0046872">
    <property type="term" value="F:metal ion binding"/>
    <property type="evidence" value="ECO:0007669"/>
    <property type="project" value="UniProtKB-KW"/>
</dbReference>
<comment type="cofactor">
    <cofactor evidence="1">
        <name>[4Fe-4S] cluster</name>
        <dbReference type="ChEBI" id="CHEBI:49883"/>
    </cofactor>
</comment>
<sequence>MNDPVAMSRPKKGAAGLTGSWRTFRPVVDREACNACGLCAMYCPDGCINEDHEIDLDYCKGCGICAQECPKKAIKMEREER</sequence>
<name>A0ABD4TJV3_9EURY</name>
<evidence type="ECO:0000256" key="2">
    <source>
        <dbReference type="ARBA" id="ARBA00011595"/>
    </source>
</evidence>
<keyword evidence="4" id="KW-0004">4Fe-4S</keyword>
<protein>
    <submittedName>
        <fullName evidence="11">Ferredoxin</fullName>
    </submittedName>
</protein>
<dbReference type="GO" id="GO:0051539">
    <property type="term" value="F:4 iron, 4 sulfur cluster binding"/>
    <property type="evidence" value="ECO:0007669"/>
    <property type="project" value="UniProtKB-KW"/>
</dbReference>
<evidence type="ECO:0000256" key="4">
    <source>
        <dbReference type="ARBA" id="ARBA00022485"/>
    </source>
</evidence>
<dbReference type="PROSITE" id="PS00198">
    <property type="entry name" value="4FE4S_FER_1"/>
    <property type="match status" value="1"/>
</dbReference>
<dbReference type="PROSITE" id="PS51379">
    <property type="entry name" value="4FE4S_FER_2"/>
    <property type="match status" value="2"/>
</dbReference>
<dbReference type="Proteomes" id="UP001524383">
    <property type="component" value="Unassembled WGS sequence"/>
</dbReference>
<keyword evidence="5" id="KW-0479">Metal-binding</keyword>
<dbReference type="GO" id="GO:0016491">
    <property type="term" value="F:oxidoreductase activity"/>
    <property type="evidence" value="ECO:0007669"/>
    <property type="project" value="UniProtKB-ARBA"/>
</dbReference>
<dbReference type="InterPro" id="IPR017896">
    <property type="entry name" value="4Fe4S_Fe-S-bd"/>
</dbReference>
<evidence type="ECO:0000256" key="5">
    <source>
        <dbReference type="ARBA" id="ARBA00022723"/>
    </source>
</evidence>
<evidence type="ECO:0000259" key="10">
    <source>
        <dbReference type="PROSITE" id="PS51379"/>
    </source>
</evidence>
<dbReference type="InterPro" id="IPR017900">
    <property type="entry name" value="4Fe4S_Fe_S_CS"/>
</dbReference>
<dbReference type="InterPro" id="IPR011898">
    <property type="entry name" value="PorD_KorD"/>
</dbReference>
<reference evidence="11 12" key="1">
    <citation type="submission" date="2019-08" db="EMBL/GenBank/DDBJ databases">
        <authorList>
            <person name="Chen S.-C."/>
            <person name="Lai M.-C."/>
            <person name="You Y.-T."/>
        </authorList>
    </citation>
    <scope>NUCLEOTIDE SEQUENCE [LARGE SCALE GENOMIC DNA]</scope>
    <source>
        <strain evidence="11 12">P2F9704a</strain>
    </source>
</reference>
<evidence type="ECO:0000256" key="3">
    <source>
        <dbReference type="ARBA" id="ARBA00022448"/>
    </source>
</evidence>
<comment type="caution">
    <text evidence="11">The sequence shown here is derived from an EMBL/GenBank/DDBJ whole genome shotgun (WGS) entry which is preliminary data.</text>
</comment>
<dbReference type="EMBL" id="VOTZ01000022">
    <property type="protein sequence ID" value="MCQ1539194.1"/>
    <property type="molecule type" value="Genomic_DNA"/>
</dbReference>
<evidence type="ECO:0000313" key="11">
    <source>
        <dbReference type="EMBL" id="MCQ1539194.1"/>
    </source>
</evidence>
<dbReference type="PANTHER" id="PTHR43724:SF1">
    <property type="entry name" value="PYRUVATE SYNTHASE SUBUNIT PORD"/>
    <property type="match status" value="1"/>
</dbReference>